<keyword evidence="11" id="KW-1185">Reference proteome</keyword>
<comment type="caution">
    <text evidence="10">The sequence shown here is derived from an EMBL/GenBank/DDBJ whole genome shotgun (WGS) entry which is preliminary data.</text>
</comment>
<evidence type="ECO:0000256" key="5">
    <source>
        <dbReference type="ARBA" id="ARBA00022741"/>
    </source>
</evidence>
<evidence type="ECO:0000256" key="3">
    <source>
        <dbReference type="ARBA" id="ARBA00014424"/>
    </source>
</evidence>
<dbReference type="GO" id="GO:0051082">
    <property type="term" value="F:unfolded protein binding"/>
    <property type="evidence" value="ECO:0007669"/>
    <property type="project" value="InterPro"/>
</dbReference>
<evidence type="ECO:0000256" key="8">
    <source>
        <dbReference type="ARBA" id="ARBA00030049"/>
    </source>
</evidence>
<evidence type="ECO:0000256" key="1">
    <source>
        <dbReference type="ARBA" id="ARBA00004496"/>
    </source>
</evidence>
<keyword evidence="7 9" id="KW-0143">Chaperone</keyword>
<dbReference type="PROSITE" id="PS00995">
    <property type="entry name" value="TCP1_3"/>
    <property type="match status" value="1"/>
</dbReference>
<dbReference type="PROSITE" id="PS00750">
    <property type="entry name" value="TCP1_1"/>
    <property type="match status" value="1"/>
</dbReference>
<dbReference type="AlphaFoldDB" id="A0A2V0NRJ5"/>
<dbReference type="PANTHER" id="PTHR11353">
    <property type="entry name" value="CHAPERONIN"/>
    <property type="match status" value="1"/>
</dbReference>
<feature type="non-terminal residue" evidence="10">
    <location>
        <position position="132"/>
    </location>
</feature>
<evidence type="ECO:0000313" key="10">
    <source>
        <dbReference type="EMBL" id="GBF88190.1"/>
    </source>
</evidence>
<dbReference type="InterPro" id="IPR017998">
    <property type="entry name" value="Chaperone_TCP-1"/>
</dbReference>
<evidence type="ECO:0000256" key="6">
    <source>
        <dbReference type="ARBA" id="ARBA00022840"/>
    </source>
</evidence>
<dbReference type="EMBL" id="BDRX01000004">
    <property type="protein sequence ID" value="GBF88190.1"/>
    <property type="molecule type" value="Genomic_DNA"/>
</dbReference>
<dbReference type="InterPro" id="IPR027413">
    <property type="entry name" value="GROEL-like_equatorial_sf"/>
</dbReference>
<dbReference type="SUPFAM" id="SSF48592">
    <property type="entry name" value="GroEL equatorial domain-like"/>
    <property type="match status" value="1"/>
</dbReference>
<comment type="similarity">
    <text evidence="2 9">Belongs to the TCP-1 chaperonin family.</text>
</comment>
<proteinExistence type="inferred from homology"/>
<dbReference type="STRING" id="307507.A0A2V0NRJ5"/>
<dbReference type="Proteomes" id="UP000247498">
    <property type="component" value="Unassembled WGS sequence"/>
</dbReference>
<evidence type="ECO:0000256" key="7">
    <source>
        <dbReference type="ARBA" id="ARBA00023186"/>
    </source>
</evidence>
<dbReference type="Pfam" id="PF00118">
    <property type="entry name" value="Cpn60_TCP1"/>
    <property type="match status" value="1"/>
</dbReference>
<dbReference type="InterPro" id="IPR002194">
    <property type="entry name" value="Chaperonin_TCP-1_CS"/>
</dbReference>
<organism evidence="10 11">
    <name type="scientific">Raphidocelis subcapitata</name>
    <dbReference type="NCBI Taxonomy" id="307507"/>
    <lineage>
        <taxon>Eukaryota</taxon>
        <taxon>Viridiplantae</taxon>
        <taxon>Chlorophyta</taxon>
        <taxon>core chlorophytes</taxon>
        <taxon>Chlorophyceae</taxon>
        <taxon>CS clade</taxon>
        <taxon>Sphaeropleales</taxon>
        <taxon>Selenastraceae</taxon>
        <taxon>Raphidocelis</taxon>
    </lineage>
</organism>
<dbReference type="InParanoid" id="A0A2V0NRJ5"/>
<dbReference type="GO" id="GO:0140662">
    <property type="term" value="F:ATP-dependent protein folding chaperone"/>
    <property type="evidence" value="ECO:0007669"/>
    <property type="project" value="InterPro"/>
</dbReference>
<name>A0A2V0NRJ5_9CHLO</name>
<sequence>MAGMVQGQRLQIGGERQSGQDVRTANVTAVTAIANIVKTSLGPVGLDKMLVDDVGDVTVTNDGATILKLLEVEHPAAKILVELADLQDQEVGDGTTSVVILAAELLRRANDLVRNRIHPTNIISGYRLAMRE</sequence>
<keyword evidence="4" id="KW-0963">Cytoplasm</keyword>
<reference evidence="10 11" key="1">
    <citation type="journal article" date="2018" name="Sci. Rep.">
        <title>Raphidocelis subcapitata (=Pseudokirchneriella subcapitata) provides an insight into genome evolution and environmental adaptations in the Sphaeropleales.</title>
        <authorList>
            <person name="Suzuki S."/>
            <person name="Yamaguchi H."/>
            <person name="Nakajima N."/>
            <person name="Kawachi M."/>
        </authorList>
    </citation>
    <scope>NUCLEOTIDE SEQUENCE [LARGE SCALE GENOMIC DNA]</scope>
    <source>
        <strain evidence="10 11">NIES-35</strain>
    </source>
</reference>
<evidence type="ECO:0000313" key="11">
    <source>
        <dbReference type="Proteomes" id="UP000247498"/>
    </source>
</evidence>
<dbReference type="Gene3D" id="1.10.560.10">
    <property type="entry name" value="GroEL-like equatorial domain"/>
    <property type="match status" value="1"/>
</dbReference>
<evidence type="ECO:0000256" key="4">
    <source>
        <dbReference type="ARBA" id="ARBA00022490"/>
    </source>
</evidence>
<comment type="subcellular location">
    <subcellularLocation>
        <location evidence="1">Cytoplasm</location>
    </subcellularLocation>
</comment>
<dbReference type="OrthoDB" id="10248520at2759"/>
<gene>
    <name evidence="10" type="ORF">Rsub_00902</name>
</gene>
<dbReference type="PRINTS" id="PR00304">
    <property type="entry name" value="TCOMPLEXTCP1"/>
</dbReference>
<keyword evidence="6 9" id="KW-0067">ATP-binding</keyword>
<dbReference type="PROSITE" id="PS00751">
    <property type="entry name" value="TCP1_2"/>
    <property type="match status" value="1"/>
</dbReference>
<dbReference type="InterPro" id="IPR002423">
    <property type="entry name" value="Cpn60/GroEL/TCP-1"/>
</dbReference>
<keyword evidence="5 9" id="KW-0547">Nucleotide-binding</keyword>
<evidence type="ECO:0000256" key="2">
    <source>
        <dbReference type="ARBA" id="ARBA00008020"/>
    </source>
</evidence>
<protein>
    <recommendedName>
        <fullName evidence="3">T-complex protein 1 subunit alpha</fullName>
    </recommendedName>
    <alternativeName>
        <fullName evidence="8">CCT-alpha</fullName>
    </alternativeName>
</protein>
<accession>A0A2V0NRJ5</accession>
<dbReference type="GO" id="GO:0016887">
    <property type="term" value="F:ATP hydrolysis activity"/>
    <property type="evidence" value="ECO:0007669"/>
    <property type="project" value="InterPro"/>
</dbReference>
<dbReference type="FunFam" id="1.10.560.10:FF:000070">
    <property type="entry name" value="Uncharacterized protein"/>
    <property type="match status" value="1"/>
</dbReference>
<dbReference type="GO" id="GO:0005737">
    <property type="term" value="C:cytoplasm"/>
    <property type="evidence" value="ECO:0007669"/>
    <property type="project" value="UniProtKB-SubCell"/>
</dbReference>
<evidence type="ECO:0000256" key="9">
    <source>
        <dbReference type="RuleBase" id="RU004187"/>
    </source>
</evidence>
<dbReference type="GO" id="GO:0005524">
    <property type="term" value="F:ATP binding"/>
    <property type="evidence" value="ECO:0007669"/>
    <property type="project" value="UniProtKB-KW"/>
</dbReference>